<reference evidence="1" key="1">
    <citation type="submission" date="2023-09" db="EMBL/GenBank/DDBJ databases">
        <title>Vallitalea sediminicola and Vallitalea maricola sp. nov., anaerobic bacteria isolated from marine sediment.</title>
        <authorList>
            <person name="Hirano S."/>
            <person name="Maeda A."/>
            <person name="Terahara T."/>
            <person name="Mori K."/>
            <person name="Hamada M."/>
            <person name="Matsumoto R."/>
            <person name="Kobayashi T."/>
        </authorList>
    </citation>
    <scope>NUCLEOTIDE SEQUENCE</scope>
    <source>
        <strain evidence="1">AN17-2</strain>
    </source>
</reference>
<evidence type="ECO:0000313" key="1">
    <source>
        <dbReference type="EMBL" id="GMQ63821.1"/>
    </source>
</evidence>
<organism evidence="1 2">
    <name type="scientific">Vallitalea maricola</name>
    <dbReference type="NCBI Taxonomy" id="3074433"/>
    <lineage>
        <taxon>Bacteria</taxon>
        <taxon>Bacillati</taxon>
        <taxon>Bacillota</taxon>
        <taxon>Clostridia</taxon>
        <taxon>Lachnospirales</taxon>
        <taxon>Vallitaleaceae</taxon>
        <taxon>Vallitalea</taxon>
    </lineage>
</organism>
<protein>
    <submittedName>
        <fullName evidence="1">Uncharacterized protein</fullName>
    </submittedName>
</protein>
<sequence>MDNKIKIPDDLKTFLVSKEKLVYDANNCEAGKIILNTFDELEVCLVPTDIDNAEFMLNDEIVYGNIDDPHYQEMGCYLIPAINLINSCEHYEPFGLLLWLPKYNSYSIWDNSHILLKKFSENITWTDIKKDFSLYINAGWGQTDKKLETILPWPDNQYSSEQIYEPISIKK</sequence>
<dbReference type="EMBL" id="BTPU01000053">
    <property type="protein sequence ID" value="GMQ63821.1"/>
    <property type="molecule type" value="Genomic_DNA"/>
</dbReference>
<comment type="caution">
    <text evidence="1">The sequence shown here is derived from an EMBL/GenBank/DDBJ whole genome shotgun (WGS) entry which is preliminary data.</text>
</comment>
<evidence type="ECO:0000313" key="2">
    <source>
        <dbReference type="Proteomes" id="UP001374599"/>
    </source>
</evidence>
<proteinExistence type="predicted"/>
<keyword evidence="2" id="KW-1185">Reference proteome</keyword>
<name>A0ACB5ULI3_9FIRM</name>
<gene>
    <name evidence="1" type="ORF">AN2V17_30570</name>
</gene>
<accession>A0ACB5ULI3</accession>
<dbReference type="Proteomes" id="UP001374599">
    <property type="component" value="Unassembled WGS sequence"/>
</dbReference>